<dbReference type="AlphaFoldDB" id="A0A433MS08"/>
<sequence length="396" mass="43309">MAASPIPTIDIESLGLDQGALLLIRRALAERPVRGELRVRGRSPDWRMHLEAWCRSQGHALRFDAEDAVVTRGPHAEGRWLGAQSTGNADDVPAEDAASGWGLAARGATVEAGSPPFFFALHRRDELWAATAGELYRQAAAAQWDPATAIDWDAPFELPDAVEAAVVQVMTYLIENENAALLVPARHLGQIHPHFREVLQLLALQCADEARHVEVFTRRATLRGHRPALSTAGGQASLRTLFDAPDFSIATFLLAVLGEGSFVNLLNFLHAHAPDPVTRQIARLAARDEARHVAFGMAHLEYRLSVQPDYQVRLRNAIELRYDTLAGTAGLNEEVFDSLVLLAAGELSPAAVARGHAAVQQLQRDMAAGRRARLSRLGFGPDEAQRLAELHTRNFM</sequence>
<dbReference type="OrthoDB" id="5500270at2"/>
<dbReference type="InterPro" id="IPR012348">
    <property type="entry name" value="RNR-like"/>
</dbReference>
<evidence type="ECO:0000313" key="1">
    <source>
        <dbReference type="EMBL" id="RUR70667.1"/>
    </source>
</evidence>
<evidence type="ECO:0000313" key="2">
    <source>
        <dbReference type="Proteomes" id="UP000281118"/>
    </source>
</evidence>
<proteinExistence type="predicted"/>
<protein>
    <submittedName>
        <fullName evidence="1">Ferritin-like domain-containing protein</fullName>
    </submittedName>
</protein>
<comment type="caution">
    <text evidence="1">The sequence shown here is derived from an EMBL/GenBank/DDBJ whole genome shotgun (WGS) entry which is preliminary data.</text>
</comment>
<dbReference type="SUPFAM" id="SSF47240">
    <property type="entry name" value="Ferritin-like"/>
    <property type="match status" value="1"/>
</dbReference>
<reference evidence="1 2" key="1">
    <citation type="submission" date="2018-12" db="EMBL/GenBank/DDBJ databases">
        <title>The genome sequences of Variovorax guangxiensis DSM 27352.</title>
        <authorList>
            <person name="Gao J."/>
            <person name="Sun J."/>
        </authorList>
    </citation>
    <scope>NUCLEOTIDE SEQUENCE [LARGE SCALE GENOMIC DNA]</scope>
    <source>
        <strain evidence="1 2">DSM 27352</strain>
    </source>
</reference>
<dbReference type="Gene3D" id="1.10.620.20">
    <property type="entry name" value="Ribonucleotide Reductase, subunit A"/>
    <property type="match status" value="1"/>
</dbReference>
<dbReference type="Proteomes" id="UP000281118">
    <property type="component" value="Unassembled WGS sequence"/>
</dbReference>
<gene>
    <name evidence="1" type="ORF">EJP67_26770</name>
</gene>
<organism evidence="1 2">
    <name type="scientific">Variovorax guangxiensis</name>
    <dbReference type="NCBI Taxonomy" id="1775474"/>
    <lineage>
        <taxon>Bacteria</taxon>
        <taxon>Pseudomonadati</taxon>
        <taxon>Pseudomonadota</taxon>
        <taxon>Betaproteobacteria</taxon>
        <taxon>Burkholderiales</taxon>
        <taxon>Comamonadaceae</taxon>
        <taxon>Variovorax</taxon>
    </lineage>
</organism>
<dbReference type="RefSeq" id="WP_126024766.1">
    <property type="nucleotide sequence ID" value="NZ_RXFT01000014.1"/>
</dbReference>
<name>A0A433MS08_9BURK</name>
<dbReference type="CDD" id="cd00657">
    <property type="entry name" value="Ferritin_like"/>
    <property type="match status" value="1"/>
</dbReference>
<dbReference type="EMBL" id="RXFT01000014">
    <property type="protein sequence ID" value="RUR70667.1"/>
    <property type="molecule type" value="Genomic_DNA"/>
</dbReference>
<dbReference type="GO" id="GO:0016491">
    <property type="term" value="F:oxidoreductase activity"/>
    <property type="evidence" value="ECO:0007669"/>
    <property type="project" value="InterPro"/>
</dbReference>
<accession>A0A433MS08</accession>
<dbReference type="InterPro" id="IPR009078">
    <property type="entry name" value="Ferritin-like_SF"/>
</dbReference>